<name>A0A967EVY2_9PROT</name>
<organism evidence="2 3">
    <name type="scientific">Pelagibius litoralis</name>
    <dbReference type="NCBI Taxonomy" id="374515"/>
    <lineage>
        <taxon>Bacteria</taxon>
        <taxon>Pseudomonadati</taxon>
        <taxon>Pseudomonadota</taxon>
        <taxon>Alphaproteobacteria</taxon>
        <taxon>Rhodospirillales</taxon>
        <taxon>Rhodovibrionaceae</taxon>
        <taxon>Pelagibius</taxon>
    </lineage>
</organism>
<proteinExistence type="predicted"/>
<dbReference type="InterPro" id="IPR042245">
    <property type="entry name" value="Tgt2/MlaC_sf"/>
</dbReference>
<dbReference type="EMBL" id="JAAQPH010000005">
    <property type="protein sequence ID" value="NIA68674.1"/>
    <property type="molecule type" value="Genomic_DNA"/>
</dbReference>
<gene>
    <name evidence="2" type="ORF">HBA54_08725</name>
</gene>
<dbReference type="Pfam" id="PF05494">
    <property type="entry name" value="MlaC"/>
    <property type="match status" value="1"/>
</dbReference>
<reference evidence="2" key="1">
    <citation type="submission" date="2020-03" db="EMBL/GenBank/DDBJ databases">
        <title>Genome of Pelagibius litoralis DSM 21314T.</title>
        <authorList>
            <person name="Wang G."/>
        </authorList>
    </citation>
    <scope>NUCLEOTIDE SEQUENCE</scope>
    <source>
        <strain evidence="2">DSM 21314</strain>
    </source>
</reference>
<evidence type="ECO:0000313" key="3">
    <source>
        <dbReference type="Proteomes" id="UP000761264"/>
    </source>
</evidence>
<dbReference type="RefSeq" id="WP_167223497.1">
    <property type="nucleotide sequence ID" value="NZ_JAAQPH010000005.1"/>
</dbReference>
<keyword evidence="1" id="KW-0732">Signal</keyword>
<feature type="signal peptide" evidence="1">
    <location>
        <begin position="1"/>
        <end position="28"/>
    </location>
</feature>
<accession>A0A967EVY2</accession>
<comment type="caution">
    <text evidence="2">The sequence shown here is derived from an EMBL/GenBank/DDBJ whole genome shotgun (WGS) entry which is preliminary data.</text>
</comment>
<dbReference type="InterPro" id="IPR008869">
    <property type="entry name" value="MlaC/ttg2D"/>
</dbReference>
<evidence type="ECO:0000256" key="1">
    <source>
        <dbReference type="SAM" id="SignalP"/>
    </source>
</evidence>
<dbReference type="PANTHER" id="PTHR36573:SF1">
    <property type="entry name" value="INTERMEMBRANE PHOSPHOLIPID TRANSPORT SYSTEM BINDING PROTEIN MLAC"/>
    <property type="match status" value="1"/>
</dbReference>
<keyword evidence="3" id="KW-1185">Reference proteome</keyword>
<feature type="chain" id="PRO_5037305155" evidence="1">
    <location>
        <begin position="29"/>
        <end position="213"/>
    </location>
</feature>
<dbReference type="Proteomes" id="UP000761264">
    <property type="component" value="Unassembled WGS sequence"/>
</dbReference>
<dbReference type="AlphaFoldDB" id="A0A967EVY2"/>
<dbReference type="PANTHER" id="PTHR36573">
    <property type="entry name" value="INTERMEMBRANE PHOSPHOLIPID TRANSPORT SYSTEM BINDING PROTEIN MLAC"/>
    <property type="match status" value="1"/>
</dbReference>
<evidence type="ECO:0000313" key="2">
    <source>
        <dbReference type="EMBL" id="NIA68674.1"/>
    </source>
</evidence>
<sequence>MLGWNMKSLLGAIVLALAITGAPAPSQALDTTQAAGFLNDLQEQAASRLGDTSISDKEKEDLFRKLFNSNFDVPAIGRFVIGRYWRAASPEDQKSFLAVFEDAMVQRFLPLLAENSSERFQIGNVIPDSRNENMALIDSRISRAEGEPYKVSWRVREKNGDFKILDIVAEGVSMAITLRSEYGTVLKNNGGKLPPLTEALREKVSRGAFTLKQ</sequence>
<protein>
    <submittedName>
        <fullName evidence="2">ABC transporter substrate-binding protein</fullName>
    </submittedName>
</protein>
<dbReference type="Gene3D" id="3.10.450.710">
    <property type="entry name" value="Tgt2/MlaC"/>
    <property type="match status" value="1"/>
</dbReference>